<dbReference type="Proteomes" id="UP000033017">
    <property type="component" value="Segment"/>
</dbReference>
<protein>
    <submittedName>
        <fullName evidence="1">Uncharacterized protein</fullName>
    </submittedName>
</protein>
<evidence type="ECO:0000313" key="1">
    <source>
        <dbReference type="EMBL" id="AKC02994.1"/>
    </source>
</evidence>
<name>A0A0E3T6V7_9CAUD</name>
<dbReference type="EMBL" id="KP790010">
    <property type="protein sequence ID" value="AKC02994.1"/>
    <property type="molecule type" value="Genomic_DNA"/>
</dbReference>
<reference evidence="1 2" key="1">
    <citation type="journal article" date="2015" name="Sci. Rep.">
        <title>Bacteriophages of wastewater foaming-associated filamentous Gordonia reduce host levels in raw activated sludge.</title>
        <authorList>
            <person name="Liu M."/>
            <person name="Gill J.J."/>
            <person name="Young R."/>
            <person name="Summer E.J."/>
        </authorList>
    </citation>
    <scope>NUCLEOTIDE SEQUENCE [LARGE SCALE GENOMIC DNA]</scope>
</reference>
<dbReference type="GeneID" id="26794072"/>
<dbReference type="KEGG" id="vg:26794072"/>
<gene>
    <name evidence="1" type="ORF">GordDuk1_66</name>
</gene>
<evidence type="ECO:0000313" key="2">
    <source>
        <dbReference type="Proteomes" id="UP000033017"/>
    </source>
</evidence>
<dbReference type="RefSeq" id="YP_009222519.1">
    <property type="nucleotide sequence ID" value="NC_029060.1"/>
</dbReference>
<sequence length="170" mass="19645">MARKPDPQYKYDKNNMPTLAEPWNGLFVPGLPELQDTGSDRRARGELELIVEHVVKDWFVNHMKDWTPTAENIAKQVTRIDSKSCSSGAVWGILDRWERIGFAKSEIKPKRFSHFLPGAFSMGLPELYRREKRKRINEKKFGRFGGTDGEYIPIVEPNFPPIQRSIQAED</sequence>
<proteinExistence type="predicted"/>
<accession>A0A0E3T6V7</accession>
<organism evidence="1 2">
    <name type="scientific">Gordonia phage GordDuk1</name>
    <dbReference type="NCBI Taxonomy" id="1622191"/>
    <lineage>
        <taxon>Viruses</taxon>
        <taxon>Duplodnaviria</taxon>
        <taxon>Heunggongvirae</taxon>
        <taxon>Uroviricota</taxon>
        <taxon>Caudoviricetes</taxon>
        <taxon>Gordtnkvirus</taxon>
        <taxon>Gordtnkvirus gordtnk2</taxon>
    </lineage>
</organism>